<keyword evidence="5" id="KW-1185">Reference proteome</keyword>
<dbReference type="NCBIfam" id="TIGR04504">
    <property type="entry name" value="SDR_subfam_2"/>
    <property type="match status" value="1"/>
</dbReference>
<dbReference type="PRINTS" id="PR00081">
    <property type="entry name" value="GDHRDH"/>
</dbReference>
<dbReference type="InterPro" id="IPR051122">
    <property type="entry name" value="SDR_DHRS6-like"/>
</dbReference>
<dbReference type="PANTHER" id="PTHR43477">
    <property type="entry name" value="DIHYDROANTICAPSIN 7-DEHYDROGENASE"/>
    <property type="match status" value="1"/>
</dbReference>
<dbReference type="InterPro" id="IPR002347">
    <property type="entry name" value="SDR_fam"/>
</dbReference>
<dbReference type="NCBIfam" id="NF040491">
    <property type="entry name" value="SDR_subfam_4"/>
    <property type="match status" value="1"/>
</dbReference>
<sequence length="258" mass="26696">MTAQPTAVITGAARGIGAAVVRRLRADGWNVVAVDLCDDDPAVPYPLGTADELRTLAEDGDGITVLTGDVRERAVLDTAVQQALDQHGRLDAAIGAAAVILGGRPLWETTDEQWDTLFDIDVRGLLNLARAAVPAMLPARQGRFVALASAAAHHGLWHLGAYCAAKHAVLGLVRGMAADLKGSGVSAVAVSPGSTRTDMLRATAALYQLDDVQSLGAHQLVDRLLEPEEVAAAVAWASSPDASAFNGTVLHADGGFTG</sequence>
<dbReference type="Gene3D" id="3.40.50.720">
    <property type="entry name" value="NAD(P)-binding Rossmann-like Domain"/>
    <property type="match status" value="1"/>
</dbReference>
<evidence type="ECO:0000259" key="3">
    <source>
        <dbReference type="SMART" id="SM00822"/>
    </source>
</evidence>
<dbReference type="InterPro" id="IPR020904">
    <property type="entry name" value="Sc_DH/Rdtase_CS"/>
</dbReference>
<dbReference type="SMART" id="SM00822">
    <property type="entry name" value="PKS_KR"/>
    <property type="match status" value="1"/>
</dbReference>
<dbReference type="Pfam" id="PF13561">
    <property type="entry name" value="adh_short_C2"/>
    <property type="match status" value="1"/>
</dbReference>
<dbReference type="PANTHER" id="PTHR43477:SF1">
    <property type="entry name" value="DIHYDROANTICAPSIN 7-DEHYDROGENASE"/>
    <property type="match status" value="1"/>
</dbReference>
<gene>
    <name evidence="4" type="ORF">GCM10009533_36980</name>
</gene>
<protein>
    <submittedName>
        <fullName evidence="4">Rv2750 family mycofactocin-dependent SDR oxidoreductase</fullName>
    </submittedName>
</protein>
<dbReference type="InterPro" id="IPR036291">
    <property type="entry name" value="NAD(P)-bd_dom_sf"/>
</dbReference>
<comment type="caution">
    <text evidence="4">The sequence shown here is derived from an EMBL/GenBank/DDBJ whole genome shotgun (WGS) entry which is preliminary data.</text>
</comment>
<dbReference type="PROSITE" id="PS00061">
    <property type="entry name" value="ADH_SHORT"/>
    <property type="match status" value="1"/>
</dbReference>
<proteinExistence type="inferred from homology"/>
<name>A0ABP3N5Z8_SACER</name>
<comment type="similarity">
    <text evidence="1">Belongs to the short-chain dehydrogenases/reductases (SDR) family.</text>
</comment>
<evidence type="ECO:0000313" key="5">
    <source>
        <dbReference type="Proteomes" id="UP001500729"/>
    </source>
</evidence>
<dbReference type="InterPro" id="IPR030981">
    <property type="entry name" value="SDR_subfam_2"/>
</dbReference>
<evidence type="ECO:0000256" key="1">
    <source>
        <dbReference type="ARBA" id="ARBA00006484"/>
    </source>
</evidence>
<accession>A0ABP3N5Z8</accession>
<evidence type="ECO:0000256" key="2">
    <source>
        <dbReference type="ARBA" id="ARBA00023002"/>
    </source>
</evidence>
<dbReference type="EMBL" id="BAAAGS010000023">
    <property type="protein sequence ID" value="GAA0534450.1"/>
    <property type="molecule type" value="Genomic_DNA"/>
</dbReference>
<dbReference type="Proteomes" id="UP001500729">
    <property type="component" value="Unassembled WGS sequence"/>
</dbReference>
<dbReference type="CDD" id="cd05233">
    <property type="entry name" value="SDR_c"/>
    <property type="match status" value="1"/>
</dbReference>
<keyword evidence="2" id="KW-0560">Oxidoreductase</keyword>
<reference evidence="5" key="1">
    <citation type="journal article" date="2019" name="Int. J. Syst. Evol. Microbiol.">
        <title>The Global Catalogue of Microorganisms (GCM) 10K type strain sequencing project: providing services to taxonomists for standard genome sequencing and annotation.</title>
        <authorList>
            <consortium name="The Broad Institute Genomics Platform"/>
            <consortium name="The Broad Institute Genome Sequencing Center for Infectious Disease"/>
            <person name="Wu L."/>
            <person name="Ma J."/>
        </authorList>
    </citation>
    <scope>NUCLEOTIDE SEQUENCE [LARGE SCALE GENOMIC DNA]</scope>
    <source>
        <strain evidence="5">JCM 10303</strain>
    </source>
</reference>
<dbReference type="RefSeq" id="WP_009947180.1">
    <property type="nucleotide sequence ID" value="NZ_BAAAGS010000023.1"/>
</dbReference>
<feature type="domain" description="Ketoreductase" evidence="3">
    <location>
        <begin position="5"/>
        <end position="193"/>
    </location>
</feature>
<organism evidence="4 5">
    <name type="scientific">Saccharopolyspora erythraea</name>
    <name type="common">Streptomyces erythraeus</name>
    <dbReference type="NCBI Taxonomy" id="1836"/>
    <lineage>
        <taxon>Bacteria</taxon>
        <taxon>Bacillati</taxon>
        <taxon>Actinomycetota</taxon>
        <taxon>Actinomycetes</taxon>
        <taxon>Pseudonocardiales</taxon>
        <taxon>Pseudonocardiaceae</taxon>
        <taxon>Saccharopolyspora</taxon>
    </lineage>
</organism>
<dbReference type="SUPFAM" id="SSF51735">
    <property type="entry name" value="NAD(P)-binding Rossmann-fold domains"/>
    <property type="match status" value="1"/>
</dbReference>
<evidence type="ECO:0000313" key="4">
    <source>
        <dbReference type="EMBL" id="GAA0534450.1"/>
    </source>
</evidence>
<dbReference type="InterPro" id="IPR057326">
    <property type="entry name" value="KR_dom"/>
</dbReference>